<keyword evidence="4" id="KW-1185">Reference proteome</keyword>
<dbReference type="PANTHER" id="PTHR30023">
    <property type="entry name" value="D-ALANYL-D-ALANINE CARBOXYPEPTIDASE"/>
    <property type="match status" value="1"/>
</dbReference>
<keyword evidence="2 3" id="KW-0378">Hydrolase</keyword>
<sequence length="501" mass="53289">MWRIDLQMISPLRRRKPFITMVVLASVAGAAGTTAVWQLTEKETGQARLHAQLGTLLHDPRLKVAHVGAEVRDVRTGKLLFTKDAGKALVPGSNQKLLTTAAALDVLGSDYRFSTRVLATARPGRRIKGDLYLQGTGDPSIRQSDYDALAGQLASAGIREITGNLVADDTWFDDQRLGSDWLVGDESSYEQAQISALTVSSDSDHDAGSVMVEVDPGRRHPEVRLAADPGNFFTVVNRVVRGQGPSDIVVRRERGGNTIVVTGTMAAGAPQLRKPVSVWDPTAYAAALFRKALTGHGIRLDGSITRRATPPGAHRLASHESPPLSSLVVPLLKRSNSTMAETLVKAMGEQVSHQGTWPAGLAAVSKFLTGMGVNGLRLRDGSGLSSLNAVSPRQITSLLVSAGSKPWFRTWYDALPVSGNPDRMMGGTLADRMRSGPAAGRVHAKTGTLTGVSCLSGYVTGSRGRHLAFALMINGLLTEPPTALEDAFVGRLAASTAELES</sequence>
<proteinExistence type="inferred from homology"/>
<dbReference type="EC" id="3.4.16.4" evidence="3"/>
<dbReference type="SUPFAM" id="SSF56601">
    <property type="entry name" value="beta-lactamase/transpeptidase-like"/>
    <property type="match status" value="1"/>
</dbReference>
<dbReference type="NCBIfam" id="TIGR00666">
    <property type="entry name" value="PBP4"/>
    <property type="match status" value="1"/>
</dbReference>
<dbReference type="InterPro" id="IPR012338">
    <property type="entry name" value="Beta-lactam/transpept-like"/>
</dbReference>
<dbReference type="GO" id="GO:0006508">
    <property type="term" value="P:proteolysis"/>
    <property type="evidence" value="ECO:0007669"/>
    <property type="project" value="InterPro"/>
</dbReference>
<dbReference type="Proteomes" id="UP000462055">
    <property type="component" value="Unassembled WGS sequence"/>
</dbReference>
<dbReference type="InterPro" id="IPR000667">
    <property type="entry name" value="Peptidase_S13"/>
</dbReference>
<reference evidence="3" key="1">
    <citation type="submission" date="2019-12" db="EMBL/GenBank/DDBJ databases">
        <title>Actinomadura physcomitrii sp. nov., a novel actinomycete isolated from moss [Physcomitrium sphaericum (Ludw) Fuernr].</title>
        <authorList>
            <person name="Zhuang X."/>
        </authorList>
    </citation>
    <scope>NUCLEOTIDE SEQUENCE [LARGE SCALE GENOMIC DNA]</scope>
    <source>
        <strain evidence="3">LD22</strain>
    </source>
</reference>
<dbReference type="Pfam" id="PF02113">
    <property type="entry name" value="Peptidase_S13"/>
    <property type="match status" value="1"/>
</dbReference>
<dbReference type="Gene3D" id="3.50.80.20">
    <property type="entry name" value="D-Ala-D-Ala carboxypeptidase C, peptidase S13"/>
    <property type="match status" value="1"/>
</dbReference>
<evidence type="ECO:0000313" key="3">
    <source>
        <dbReference type="EMBL" id="MWA07462.1"/>
    </source>
</evidence>
<keyword evidence="3" id="KW-0645">Protease</keyword>
<name>A0A6I4MNR7_9ACTN</name>
<organism evidence="3 4">
    <name type="scientific">Actinomadura physcomitrii</name>
    <dbReference type="NCBI Taxonomy" id="2650748"/>
    <lineage>
        <taxon>Bacteria</taxon>
        <taxon>Bacillati</taxon>
        <taxon>Actinomycetota</taxon>
        <taxon>Actinomycetes</taxon>
        <taxon>Streptosporangiales</taxon>
        <taxon>Thermomonosporaceae</taxon>
        <taxon>Actinomadura</taxon>
    </lineage>
</organism>
<dbReference type="PRINTS" id="PR00922">
    <property type="entry name" value="DADACBPTASE3"/>
</dbReference>
<keyword evidence="3" id="KW-0121">Carboxypeptidase</keyword>
<dbReference type="AlphaFoldDB" id="A0A6I4MNR7"/>
<dbReference type="GO" id="GO:0009002">
    <property type="term" value="F:serine-type D-Ala-D-Ala carboxypeptidase activity"/>
    <property type="evidence" value="ECO:0007669"/>
    <property type="project" value="UniProtKB-EC"/>
</dbReference>
<protein>
    <submittedName>
        <fullName evidence="3">D-alanyl-D-alanine carboxypeptidase/D-alanyl-D-alanine-endopeptidase</fullName>
        <ecNumber evidence="3">3.4.16.4</ecNumber>
    </submittedName>
</protein>
<accession>A0A6I4MNR7</accession>
<evidence type="ECO:0000256" key="2">
    <source>
        <dbReference type="ARBA" id="ARBA00022801"/>
    </source>
</evidence>
<comment type="caution">
    <text evidence="3">The sequence shown here is derived from an EMBL/GenBank/DDBJ whole genome shotgun (WGS) entry which is preliminary data.</text>
</comment>
<gene>
    <name evidence="3" type="primary">dacB</name>
    <name evidence="3" type="ORF">F8568_045520</name>
</gene>
<dbReference type="GO" id="GO:0000270">
    <property type="term" value="P:peptidoglycan metabolic process"/>
    <property type="evidence" value="ECO:0007669"/>
    <property type="project" value="TreeGrafter"/>
</dbReference>
<dbReference type="EMBL" id="WBMS02000076">
    <property type="protein sequence ID" value="MWA07462.1"/>
    <property type="molecule type" value="Genomic_DNA"/>
</dbReference>
<dbReference type="Gene3D" id="3.40.710.10">
    <property type="entry name" value="DD-peptidase/beta-lactamase superfamily"/>
    <property type="match status" value="2"/>
</dbReference>
<evidence type="ECO:0000313" key="4">
    <source>
        <dbReference type="Proteomes" id="UP000462055"/>
    </source>
</evidence>
<comment type="similarity">
    <text evidence="1">Belongs to the peptidase S13 family.</text>
</comment>
<dbReference type="PANTHER" id="PTHR30023:SF0">
    <property type="entry name" value="PENICILLIN-SENSITIVE CARBOXYPEPTIDASE A"/>
    <property type="match status" value="1"/>
</dbReference>
<evidence type="ECO:0000256" key="1">
    <source>
        <dbReference type="ARBA" id="ARBA00006096"/>
    </source>
</evidence>